<dbReference type="Pfam" id="PF02219">
    <property type="entry name" value="MTHFR"/>
    <property type="match status" value="1"/>
</dbReference>
<dbReference type="InterPro" id="IPR003171">
    <property type="entry name" value="Mehydrof_redctse-like"/>
</dbReference>
<evidence type="ECO:0000256" key="9">
    <source>
        <dbReference type="RuleBase" id="RU003862"/>
    </source>
</evidence>
<dbReference type="PANTHER" id="PTHR45754:SF3">
    <property type="entry name" value="METHYLENETETRAHYDROFOLATE REDUCTASE (NADPH)"/>
    <property type="match status" value="1"/>
</dbReference>
<dbReference type="GO" id="GO:0005829">
    <property type="term" value="C:cytosol"/>
    <property type="evidence" value="ECO:0007669"/>
    <property type="project" value="TreeGrafter"/>
</dbReference>
<evidence type="ECO:0000256" key="5">
    <source>
        <dbReference type="ARBA" id="ARBA00022827"/>
    </source>
</evidence>
<dbReference type="UniPathway" id="UPA00193"/>
<dbReference type="RefSeq" id="WP_175011105.1">
    <property type="nucleotide sequence ID" value="NZ_CABVQN010000003.1"/>
</dbReference>
<organism evidence="10 11">
    <name type="scientific">Burkholderia lata (strain ATCC 17760 / DSM 23089 / LMG 22485 / NCIMB 9086 / R18194 / 383)</name>
    <dbReference type="NCBI Taxonomy" id="482957"/>
    <lineage>
        <taxon>Bacteria</taxon>
        <taxon>Pseudomonadati</taxon>
        <taxon>Pseudomonadota</taxon>
        <taxon>Betaproteobacteria</taxon>
        <taxon>Burkholderiales</taxon>
        <taxon>Burkholderiaceae</taxon>
        <taxon>Burkholderia</taxon>
        <taxon>Burkholderia cepacia complex</taxon>
    </lineage>
</organism>
<dbReference type="SUPFAM" id="SSF51730">
    <property type="entry name" value="FAD-linked oxidoreductase"/>
    <property type="match status" value="1"/>
</dbReference>
<dbReference type="Proteomes" id="UP000494110">
    <property type="component" value="Unassembled WGS sequence"/>
</dbReference>
<comment type="similarity">
    <text evidence="3 9">Belongs to the methylenetetrahydrofolate reductase family.</text>
</comment>
<sequence length="302" mass="32891">MSDQLQLQGDFAPSKRGAALHPANPVLSLLDDFSLEMSGKDQPALQEARDVIPKGTLVNVTFLGNENLDLRVSTAQSVRESGFLPVPHIAARRLQSEAQLREFLDRLREVGANERVFAVGGDPRSPEGPYQDSLALIRSNLLPEYGVTHVSIAGYPDGHPDIEEDRLWAALAAKYVTLAEQGIDVTILTQFGFDVEPVLRWIYKVRERGIEARIRIGVPGPAGVKRLLAFAARFGVSSSASVVKKYGLSLTNLFGTAGPDRFINSLAEQLDGKGLGQVSLHFYAFGGLQPTGAWIRDFRKGA</sequence>
<keyword evidence="5 9" id="KW-0274">FAD</keyword>
<evidence type="ECO:0000256" key="6">
    <source>
        <dbReference type="ARBA" id="ARBA00023002"/>
    </source>
</evidence>
<dbReference type="GO" id="GO:0035999">
    <property type="term" value="P:tetrahydrofolate interconversion"/>
    <property type="evidence" value="ECO:0007669"/>
    <property type="project" value="UniProtKB-UniPathway"/>
</dbReference>
<name>A0A6P2V1W5_BURL3</name>
<keyword evidence="6 9" id="KW-0560">Oxidoreductase</keyword>
<dbReference type="AlphaFoldDB" id="A0A6P2V1W5"/>
<evidence type="ECO:0000256" key="3">
    <source>
        <dbReference type="ARBA" id="ARBA00006743"/>
    </source>
</evidence>
<comment type="catalytic activity">
    <reaction evidence="8">
        <text>(6S)-5-methyl-5,6,7,8-tetrahydrofolate + NAD(+) = (6R)-5,10-methylene-5,6,7,8-tetrahydrofolate + NADH + H(+)</text>
        <dbReference type="Rhea" id="RHEA:19821"/>
        <dbReference type="ChEBI" id="CHEBI:15378"/>
        <dbReference type="ChEBI" id="CHEBI:15636"/>
        <dbReference type="ChEBI" id="CHEBI:18608"/>
        <dbReference type="ChEBI" id="CHEBI:57540"/>
        <dbReference type="ChEBI" id="CHEBI:57945"/>
        <dbReference type="EC" id="1.5.1.54"/>
    </reaction>
    <physiologicalReaction direction="right-to-left" evidence="8">
        <dbReference type="Rhea" id="RHEA:19823"/>
    </physiologicalReaction>
</comment>
<evidence type="ECO:0000313" key="11">
    <source>
        <dbReference type="Proteomes" id="UP000494110"/>
    </source>
</evidence>
<dbReference type="InterPro" id="IPR029041">
    <property type="entry name" value="FAD-linked_oxidoreductase-like"/>
</dbReference>
<evidence type="ECO:0000256" key="1">
    <source>
        <dbReference type="ARBA" id="ARBA00001974"/>
    </source>
</evidence>
<gene>
    <name evidence="10" type="ORF">BLA39750_00958</name>
</gene>
<evidence type="ECO:0000256" key="2">
    <source>
        <dbReference type="ARBA" id="ARBA00004777"/>
    </source>
</evidence>
<accession>A0A6P2V1W5</accession>
<dbReference type="PANTHER" id="PTHR45754">
    <property type="entry name" value="METHYLENETETRAHYDROFOLATE REDUCTASE"/>
    <property type="match status" value="1"/>
</dbReference>
<proteinExistence type="inferred from homology"/>
<reference evidence="10 11" key="1">
    <citation type="submission" date="2019-09" db="EMBL/GenBank/DDBJ databases">
        <authorList>
            <person name="Depoorter E."/>
        </authorList>
    </citation>
    <scope>NUCLEOTIDE SEQUENCE [LARGE SCALE GENOMIC DNA]</scope>
    <source>
        <strain evidence="10">R-39750</strain>
    </source>
</reference>
<evidence type="ECO:0000256" key="7">
    <source>
        <dbReference type="ARBA" id="ARBA00034478"/>
    </source>
</evidence>
<comment type="cofactor">
    <cofactor evidence="1 9">
        <name>FAD</name>
        <dbReference type="ChEBI" id="CHEBI:57692"/>
    </cofactor>
</comment>
<dbReference type="GO" id="GO:0071949">
    <property type="term" value="F:FAD binding"/>
    <property type="evidence" value="ECO:0007669"/>
    <property type="project" value="TreeGrafter"/>
</dbReference>
<dbReference type="GO" id="GO:0009086">
    <property type="term" value="P:methionine biosynthetic process"/>
    <property type="evidence" value="ECO:0007669"/>
    <property type="project" value="TreeGrafter"/>
</dbReference>
<comment type="pathway">
    <text evidence="2 9">One-carbon metabolism; tetrahydrofolate interconversion.</text>
</comment>
<evidence type="ECO:0000256" key="8">
    <source>
        <dbReference type="ARBA" id="ARBA00048628"/>
    </source>
</evidence>
<dbReference type="Gene3D" id="3.20.20.220">
    <property type="match status" value="1"/>
</dbReference>
<comment type="pathway">
    <text evidence="7">Amino-acid biosynthesis; L-methionine biosynthesis via de novo pathway.</text>
</comment>
<dbReference type="GO" id="GO:0106312">
    <property type="term" value="F:methylenetetrahydrofolate reductase (NADH) activity"/>
    <property type="evidence" value="ECO:0007669"/>
    <property type="project" value="UniProtKB-EC"/>
</dbReference>
<keyword evidence="4 9" id="KW-0285">Flavoprotein</keyword>
<evidence type="ECO:0000256" key="4">
    <source>
        <dbReference type="ARBA" id="ARBA00022630"/>
    </source>
</evidence>
<dbReference type="EMBL" id="CABVQN010000003">
    <property type="protein sequence ID" value="VWC77170.1"/>
    <property type="molecule type" value="Genomic_DNA"/>
</dbReference>
<protein>
    <recommendedName>
        <fullName evidence="9">Methylenetetrahydrofolate reductase</fullName>
    </recommendedName>
</protein>
<evidence type="ECO:0000313" key="10">
    <source>
        <dbReference type="EMBL" id="VWC77170.1"/>
    </source>
</evidence>